<accession>A0A090VE79</accession>
<dbReference type="OrthoDB" id="9768177at2"/>
<organism evidence="1 4">
    <name type="scientific">Algibacter lectus</name>
    <dbReference type="NCBI Taxonomy" id="221126"/>
    <lineage>
        <taxon>Bacteria</taxon>
        <taxon>Pseudomonadati</taxon>
        <taxon>Bacteroidota</taxon>
        <taxon>Flavobacteriia</taxon>
        <taxon>Flavobacteriales</taxon>
        <taxon>Flavobacteriaceae</taxon>
        <taxon>Algibacter</taxon>
    </lineage>
</organism>
<dbReference type="AlphaFoldDB" id="A0A090VE79"/>
<evidence type="ECO:0000313" key="1">
    <source>
        <dbReference type="EMBL" id="GAL63085.1"/>
    </source>
</evidence>
<evidence type="ECO:0000313" key="4">
    <source>
        <dbReference type="Proteomes" id="UP000029644"/>
    </source>
</evidence>
<evidence type="ECO:0000313" key="3">
    <source>
        <dbReference type="Proteomes" id="UP000029643"/>
    </source>
</evidence>
<dbReference type="Proteomes" id="UP000029643">
    <property type="component" value="Unassembled WGS sequence"/>
</dbReference>
<proteinExistence type="predicted"/>
<dbReference type="RefSeq" id="WP_052415372.1">
    <property type="nucleotide sequence ID" value="NZ_BBNQ01000009.1"/>
</dbReference>
<gene>
    <name evidence="2" type="ORF">JCM19274_4618</name>
    <name evidence="1" type="ORF">JCM19300_1103</name>
</gene>
<dbReference type="EMBL" id="BBNQ01000009">
    <property type="protein sequence ID" value="GAL63085.1"/>
    <property type="molecule type" value="Genomic_DNA"/>
</dbReference>
<reference evidence="3 4" key="1">
    <citation type="journal article" date="2014" name="Genome Announc.">
        <title>Draft Genome Sequences of Marine Flavobacterium Algibacter lectus Strains SS8 and NR4.</title>
        <authorList>
            <person name="Takatani N."/>
            <person name="Nakanishi M."/>
            <person name="Meirelles P."/>
            <person name="Mino S."/>
            <person name="Suda W."/>
            <person name="Oshima K."/>
            <person name="Hattori M."/>
            <person name="Ohkuma M."/>
            <person name="Hosokawa M."/>
            <person name="Miyashita K."/>
            <person name="Thompson F.L."/>
            <person name="Niwa A."/>
            <person name="Sawabe T."/>
            <person name="Sawabe T."/>
        </authorList>
    </citation>
    <scope>NUCLEOTIDE SEQUENCE [LARGE SCALE GENOMIC DNA]</scope>
    <source>
        <strain evidence="2">JCM 19274</strain>
        <strain evidence="1 4">JCM 19300</strain>
        <strain evidence="3">JCM19274</strain>
    </source>
</reference>
<evidence type="ECO:0000313" key="2">
    <source>
        <dbReference type="EMBL" id="GAL78119.1"/>
    </source>
</evidence>
<sequence>MSAFFQGALNQNLVRTGYWAAPFQQIWQNQSATWLGRTWTADNPNAEFPRVSTQRNVANWNYINKDFMKQNNRYVRLKSLIVGYNVKGLKIGNTPINTFRVYFSGNDLFEVTSVKDGYDPESGAGANNATYPFMRTWALGLKVSL</sequence>
<dbReference type="Proteomes" id="UP000029644">
    <property type="component" value="Unassembled WGS sequence"/>
</dbReference>
<comment type="caution">
    <text evidence="1">The sequence shown here is derived from an EMBL/GenBank/DDBJ whole genome shotgun (WGS) entry which is preliminary data.</text>
</comment>
<dbReference type="EMBL" id="BBNU01000002">
    <property type="protein sequence ID" value="GAL78119.1"/>
    <property type="molecule type" value="Genomic_DNA"/>
</dbReference>
<name>A0A090VE79_9FLAO</name>
<protein>
    <submittedName>
        <fullName evidence="1">Putative outer membrane protein</fullName>
    </submittedName>
</protein>